<dbReference type="InterPro" id="IPR011701">
    <property type="entry name" value="MFS"/>
</dbReference>
<keyword evidence="1 4" id="KW-0812">Transmembrane</keyword>
<sequence length="408" mass="44221">MGYLRFLVDNRLFLLAGFLLCFTSSFGQTYFIALFAGEIKQAYSLTDGGWGATYTIGTTLSAIAMIWVGALTDRFRVRQLSLGVMILLAVACVAMAVVPSGAPLVLVIFALRLMGQGMMSQLGAVAMSRWFVAARGRAISLASMGFSVGQAVLPIIFVTLLTQFDWRALWWIAALCVLAVIPVIQVLLRRERTPQSMAESTQSLGMAGKHWTRTELLRHPLFYMLVPLVLGPAAWGTALFFQQVHLTEVKGWSLVSFVALMPIYTMVTVVFTFATGWAVDRFGVKWIVPFQMLPFGLSFLVLAYADTIWMAGVGLVIFGIGQGMQGTATAAFWAVFYGTRHLGAIKAAAAALMVFGSAIGPGITGALIDLGINFPDQMIPIAAFYFCGALLAGFGILRYQRDLPTAVA</sequence>
<feature type="transmembrane region" description="Helical" evidence="4">
    <location>
        <begin position="254"/>
        <end position="279"/>
    </location>
</feature>
<feature type="transmembrane region" description="Helical" evidence="4">
    <location>
        <begin position="168"/>
        <end position="188"/>
    </location>
</feature>
<reference evidence="6" key="1">
    <citation type="submission" date="2021-07" db="EMBL/GenBank/DDBJ databases">
        <title>Roseobacter insulae sp. nov., isolated from a tidal flat.</title>
        <authorList>
            <person name="Park S."/>
            <person name="Yoon J.-H."/>
        </authorList>
    </citation>
    <scope>NUCLEOTIDE SEQUENCE</scope>
    <source>
        <strain evidence="6">YSTF-M11</strain>
    </source>
</reference>
<feature type="transmembrane region" description="Helical" evidence="4">
    <location>
        <begin position="80"/>
        <end position="98"/>
    </location>
</feature>
<feature type="transmembrane region" description="Helical" evidence="4">
    <location>
        <begin position="378"/>
        <end position="397"/>
    </location>
</feature>
<feature type="domain" description="Major facilitator superfamily (MFS) profile" evidence="5">
    <location>
        <begin position="13"/>
        <end position="400"/>
    </location>
</feature>
<feature type="transmembrane region" description="Helical" evidence="4">
    <location>
        <begin position="311"/>
        <end position="336"/>
    </location>
</feature>
<keyword evidence="3 4" id="KW-0472">Membrane</keyword>
<proteinExistence type="predicted"/>
<dbReference type="InterPro" id="IPR020846">
    <property type="entry name" value="MFS_dom"/>
</dbReference>
<dbReference type="AlphaFoldDB" id="A0A9X1FSC8"/>
<dbReference type="InterPro" id="IPR050327">
    <property type="entry name" value="Proton-linked_MCT"/>
</dbReference>
<feature type="transmembrane region" description="Helical" evidence="4">
    <location>
        <begin position="51"/>
        <end position="68"/>
    </location>
</feature>
<dbReference type="PANTHER" id="PTHR11360:SF308">
    <property type="entry name" value="BLL3089 PROTEIN"/>
    <property type="match status" value="1"/>
</dbReference>
<evidence type="ECO:0000313" key="7">
    <source>
        <dbReference type="Proteomes" id="UP001138661"/>
    </source>
</evidence>
<feature type="transmembrane region" description="Helical" evidence="4">
    <location>
        <begin position="104"/>
        <end position="126"/>
    </location>
</feature>
<feature type="transmembrane region" description="Helical" evidence="4">
    <location>
        <begin position="138"/>
        <end position="162"/>
    </location>
</feature>
<dbReference type="GO" id="GO:0022857">
    <property type="term" value="F:transmembrane transporter activity"/>
    <property type="evidence" value="ECO:0007669"/>
    <property type="project" value="InterPro"/>
</dbReference>
<comment type="caution">
    <text evidence="6">The sequence shown here is derived from an EMBL/GenBank/DDBJ whole genome shotgun (WGS) entry which is preliminary data.</text>
</comment>
<name>A0A9X1FSC8_9RHOB</name>
<feature type="transmembrane region" description="Helical" evidence="4">
    <location>
        <begin position="286"/>
        <end position="305"/>
    </location>
</feature>
<evidence type="ECO:0000256" key="1">
    <source>
        <dbReference type="ARBA" id="ARBA00022692"/>
    </source>
</evidence>
<evidence type="ECO:0000259" key="5">
    <source>
        <dbReference type="PROSITE" id="PS50850"/>
    </source>
</evidence>
<feature type="transmembrane region" description="Helical" evidence="4">
    <location>
        <begin position="221"/>
        <end position="242"/>
    </location>
</feature>
<dbReference type="EMBL" id="JAHXDN010000001">
    <property type="protein sequence ID" value="MBW4706706.1"/>
    <property type="molecule type" value="Genomic_DNA"/>
</dbReference>
<evidence type="ECO:0000256" key="4">
    <source>
        <dbReference type="SAM" id="Phobius"/>
    </source>
</evidence>
<keyword evidence="7" id="KW-1185">Reference proteome</keyword>
<keyword evidence="2 4" id="KW-1133">Transmembrane helix</keyword>
<dbReference type="Pfam" id="PF07690">
    <property type="entry name" value="MFS_1"/>
    <property type="match status" value="1"/>
</dbReference>
<dbReference type="RefSeq" id="WP_219498619.1">
    <property type="nucleotide sequence ID" value="NZ_JAHXDN010000001.1"/>
</dbReference>
<evidence type="ECO:0000256" key="2">
    <source>
        <dbReference type="ARBA" id="ARBA00022989"/>
    </source>
</evidence>
<accession>A0A9X1FSC8</accession>
<dbReference type="Proteomes" id="UP001138661">
    <property type="component" value="Unassembled WGS sequence"/>
</dbReference>
<protein>
    <submittedName>
        <fullName evidence="6">MFS transporter</fullName>
    </submittedName>
</protein>
<dbReference type="PANTHER" id="PTHR11360">
    <property type="entry name" value="MONOCARBOXYLATE TRANSPORTER"/>
    <property type="match status" value="1"/>
</dbReference>
<feature type="transmembrane region" description="Helical" evidence="4">
    <location>
        <begin position="348"/>
        <end position="372"/>
    </location>
</feature>
<gene>
    <name evidence="6" type="ORF">KX928_02790</name>
</gene>
<evidence type="ECO:0000313" key="6">
    <source>
        <dbReference type="EMBL" id="MBW4706706.1"/>
    </source>
</evidence>
<organism evidence="6 7">
    <name type="scientific">Roseobacter insulae</name>
    <dbReference type="NCBI Taxonomy" id="2859783"/>
    <lineage>
        <taxon>Bacteria</taxon>
        <taxon>Pseudomonadati</taxon>
        <taxon>Pseudomonadota</taxon>
        <taxon>Alphaproteobacteria</taxon>
        <taxon>Rhodobacterales</taxon>
        <taxon>Roseobacteraceae</taxon>
        <taxon>Roseobacter</taxon>
    </lineage>
</organism>
<evidence type="ECO:0000256" key="3">
    <source>
        <dbReference type="ARBA" id="ARBA00023136"/>
    </source>
</evidence>
<dbReference type="PROSITE" id="PS50850">
    <property type="entry name" value="MFS"/>
    <property type="match status" value="1"/>
</dbReference>